<evidence type="ECO:0000256" key="1">
    <source>
        <dbReference type="SAM" id="MobiDB-lite"/>
    </source>
</evidence>
<protein>
    <submittedName>
        <fullName evidence="2">Uncharacterized protein</fullName>
    </submittedName>
</protein>
<evidence type="ECO:0000313" key="3">
    <source>
        <dbReference type="Proteomes" id="UP000299102"/>
    </source>
</evidence>
<dbReference type="Proteomes" id="UP000299102">
    <property type="component" value="Unassembled WGS sequence"/>
</dbReference>
<name>A0A4C1TCQ7_EUMVA</name>
<dbReference type="EMBL" id="BGZK01000049">
    <property type="protein sequence ID" value="GBP11986.1"/>
    <property type="molecule type" value="Genomic_DNA"/>
</dbReference>
<accession>A0A4C1TCQ7</accession>
<reference evidence="2 3" key="1">
    <citation type="journal article" date="2019" name="Commun. Biol.">
        <title>The bagworm genome reveals a unique fibroin gene that provides high tensile strength.</title>
        <authorList>
            <person name="Kono N."/>
            <person name="Nakamura H."/>
            <person name="Ohtoshi R."/>
            <person name="Tomita M."/>
            <person name="Numata K."/>
            <person name="Arakawa K."/>
        </authorList>
    </citation>
    <scope>NUCLEOTIDE SEQUENCE [LARGE SCALE GENOMIC DNA]</scope>
</reference>
<dbReference type="AlphaFoldDB" id="A0A4C1TCQ7"/>
<organism evidence="2 3">
    <name type="scientific">Eumeta variegata</name>
    <name type="common">Bagworm moth</name>
    <name type="synonym">Eumeta japonica</name>
    <dbReference type="NCBI Taxonomy" id="151549"/>
    <lineage>
        <taxon>Eukaryota</taxon>
        <taxon>Metazoa</taxon>
        <taxon>Ecdysozoa</taxon>
        <taxon>Arthropoda</taxon>
        <taxon>Hexapoda</taxon>
        <taxon>Insecta</taxon>
        <taxon>Pterygota</taxon>
        <taxon>Neoptera</taxon>
        <taxon>Endopterygota</taxon>
        <taxon>Lepidoptera</taxon>
        <taxon>Glossata</taxon>
        <taxon>Ditrysia</taxon>
        <taxon>Tineoidea</taxon>
        <taxon>Psychidae</taxon>
        <taxon>Oiketicinae</taxon>
        <taxon>Eumeta</taxon>
    </lineage>
</organism>
<proteinExistence type="predicted"/>
<evidence type="ECO:0000313" key="2">
    <source>
        <dbReference type="EMBL" id="GBP11986.1"/>
    </source>
</evidence>
<feature type="region of interest" description="Disordered" evidence="1">
    <location>
        <begin position="1"/>
        <end position="35"/>
    </location>
</feature>
<keyword evidence="3" id="KW-1185">Reference proteome</keyword>
<comment type="caution">
    <text evidence="2">The sequence shown here is derived from an EMBL/GenBank/DDBJ whole genome shotgun (WGS) entry which is preliminary data.</text>
</comment>
<sequence length="113" mass="12018">MRGSAGGRARASRVAIRPRRRDRPPPAPPAPPARTISYFSRYTFSPSFSFRLKGSILSPPPWPGAGNGLLTNEVAADATTSTVTNGLVHPLSYKAVTHLGQDSETGSFVKAAR</sequence>
<gene>
    <name evidence="2" type="ORF">EVAR_5834_1</name>
</gene>